<dbReference type="AlphaFoldDB" id="A0A0N7M9T0"/>
<dbReference type="AntiFam" id="ANF00088">
    <property type="entry name" value="Shadow ORF (opposite Fdh)"/>
</dbReference>
<evidence type="ECO:0000313" key="1">
    <source>
        <dbReference type="EMBL" id="CUK02935.1"/>
    </source>
</evidence>
<keyword evidence="2" id="KW-1185">Reference proteome</keyword>
<dbReference type="EMBL" id="CYTW01000002">
    <property type="protein sequence ID" value="CUK02935.1"/>
    <property type="molecule type" value="Genomic_DNA"/>
</dbReference>
<proteinExistence type="predicted"/>
<reference evidence="2" key="1">
    <citation type="submission" date="2015-09" db="EMBL/GenBank/DDBJ databases">
        <authorList>
            <person name="Rodrigo-Torres Lidia"/>
            <person name="Arahal R.David."/>
        </authorList>
    </citation>
    <scope>NUCLEOTIDE SEQUENCE [LARGE SCALE GENOMIC DNA]</scope>
    <source>
        <strain evidence="2">CECT 7735</strain>
    </source>
</reference>
<sequence>MVAGFQRRDAFAHFHNDTSAFMTKDRGKKPFRICARAGELIRVTQARGLDFD</sequence>
<gene>
    <name evidence="1" type="ORF">PH7735_02671</name>
</gene>
<accession>A0A0N7M9T0</accession>
<organism evidence="1 2">
    <name type="scientific">Shimia thalassica</name>
    <dbReference type="NCBI Taxonomy" id="1715693"/>
    <lineage>
        <taxon>Bacteria</taxon>
        <taxon>Pseudomonadati</taxon>
        <taxon>Pseudomonadota</taxon>
        <taxon>Alphaproteobacteria</taxon>
        <taxon>Rhodobacterales</taxon>
        <taxon>Roseobacteraceae</taxon>
    </lineage>
</organism>
<evidence type="ECO:0000313" key="2">
    <source>
        <dbReference type="Proteomes" id="UP000051870"/>
    </source>
</evidence>
<dbReference type="Proteomes" id="UP000051870">
    <property type="component" value="Unassembled WGS sequence"/>
</dbReference>
<name>A0A0N7M9T0_9RHOB</name>
<protein>
    <submittedName>
        <fullName evidence="1">Uncharacterized protein</fullName>
    </submittedName>
</protein>